<evidence type="ECO:0000256" key="2">
    <source>
        <dbReference type="ARBA" id="ARBA00022490"/>
    </source>
</evidence>
<comment type="subcellular location">
    <subcellularLocation>
        <location evidence="1">Cytoplasm</location>
        <location evidence="1">Cytoskeleton</location>
        <location evidence="1">Spindle pole</location>
    </subcellularLocation>
</comment>
<evidence type="ECO:0000256" key="9">
    <source>
        <dbReference type="ARBA" id="ARBA00023054"/>
    </source>
</evidence>
<feature type="binding site" evidence="14">
    <location>
        <begin position="365"/>
        <end position="372"/>
    </location>
    <ligand>
        <name>ATP</name>
        <dbReference type="ChEBI" id="CHEBI:30616"/>
    </ligand>
</feature>
<evidence type="ECO:0000256" key="5">
    <source>
        <dbReference type="ARBA" id="ARBA00022741"/>
    </source>
</evidence>
<evidence type="ECO:0000313" key="18">
    <source>
        <dbReference type="Proteomes" id="UP000492821"/>
    </source>
</evidence>
<feature type="domain" description="Kinesin motor" evidence="17">
    <location>
        <begin position="275"/>
        <end position="606"/>
    </location>
</feature>
<dbReference type="Gene3D" id="3.40.850.10">
    <property type="entry name" value="Kinesin motor domain"/>
    <property type="match status" value="1"/>
</dbReference>
<evidence type="ECO:0000256" key="3">
    <source>
        <dbReference type="ARBA" id="ARBA00022618"/>
    </source>
</evidence>
<keyword evidence="10 14" id="KW-0505">Motor protein</keyword>
<dbReference type="GO" id="GO:0007018">
    <property type="term" value="P:microtubule-based movement"/>
    <property type="evidence" value="ECO:0007669"/>
    <property type="project" value="InterPro"/>
</dbReference>
<dbReference type="InterPro" id="IPR054473">
    <property type="entry name" value="KIF2A-like_N"/>
</dbReference>
<evidence type="ECO:0000256" key="14">
    <source>
        <dbReference type="PROSITE-ProRule" id="PRU00283"/>
    </source>
</evidence>
<dbReference type="InterPro" id="IPR027417">
    <property type="entry name" value="P-loop_NTPase"/>
</dbReference>
<sequence length="731" mass="81475">MHRVTIGMQVDIKRSNGRVHGAVITGVDKATQNVRVEWFEGGETKGKELEFATLLHYNQTLAVDNAAPAKAAPPPAIPAPSPHAHHKTYDSSKANFSSSVTRRADAVMSAAGDRVRDRQSIYDALKSPVDEVQAALPPVKVGNSSRVLKPISRPEALPNFEPDVDVTQILPPTAPTPVTSASSATNALFPSSRIPPPVVAVNSTMKSNCVNEVERLAARREERRQQQHAAKRLQEEHKAIDPGNPNWVYLSKIREYRATIDFRPLRLSDPVVDNRISVCVRKRPLSKTEIGRREVEVVTIPNKDHLVVHQLQSKVDLTKYLENQIFRFDYTFDENSNNEMIYRFTAQPLVKVIFDKGFATCFAYGQTGSGKTHTMGGNYTGKKQDYTKGIYYMTANDVFKMQQSPAYSSMHLSVVCSFFEIYGGKVFDLLNKRACLRILEDGNKSVRVVGLMEADVSTPDEVMQLIKKGNDHRTAGSTSANANSSRSHAIFQITLKNKKDEVHGKFSLIDLAGNERGADTTSADRQTRLEGADINKSLLALKECIRAMSMNKHHVPFRMSKLTLVLRDSFVNENARTCMIAMVSPGNSAVENTLNTLRYADRVKELGSDDCAKPMGDNEFRYDEDDENMDYSVDLNASQEDREYIRAAAKVSASKEAMSDALLAIYDRYKDLQKVIKQVEQDGVIDVDLERLALDSISLGNDFANCGLDLKNKGQQLLNAIKNENELNRRK</sequence>
<keyword evidence="4 15" id="KW-0493">Microtubule</keyword>
<dbReference type="GO" id="GO:0005828">
    <property type="term" value="C:kinetochore microtubule"/>
    <property type="evidence" value="ECO:0007669"/>
    <property type="project" value="UniProtKB-ARBA"/>
</dbReference>
<dbReference type="WBParaSite" id="Pan_g9264.t1">
    <property type="protein sequence ID" value="Pan_g9264.t1"/>
    <property type="gene ID" value="Pan_g9264"/>
</dbReference>
<dbReference type="GO" id="GO:0003777">
    <property type="term" value="F:microtubule motor activity"/>
    <property type="evidence" value="ECO:0007669"/>
    <property type="project" value="InterPro"/>
</dbReference>
<evidence type="ECO:0000256" key="11">
    <source>
        <dbReference type="ARBA" id="ARBA00023212"/>
    </source>
</evidence>
<dbReference type="Pfam" id="PF00225">
    <property type="entry name" value="Kinesin"/>
    <property type="match status" value="1"/>
</dbReference>
<dbReference type="InterPro" id="IPR019821">
    <property type="entry name" value="Kinesin_motor_CS"/>
</dbReference>
<dbReference type="GO" id="GO:0005524">
    <property type="term" value="F:ATP binding"/>
    <property type="evidence" value="ECO:0007669"/>
    <property type="project" value="UniProtKB-UniRule"/>
</dbReference>
<reference evidence="18" key="1">
    <citation type="journal article" date="2013" name="Genetics">
        <title>The draft genome and transcriptome of Panagrellus redivivus are shaped by the harsh demands of a free-living lifestyle.</title>
        <authorList>
            <person name="Srinivasan J."/>
            <person name="Dillman A.R."/>
            <person name="Macchietto M.G."/>
            <person name="Heikkinen L."/>
            <person name="Lakso M."/>
            <person name="Fracchia K.M."/>
            <person name="Antoshechkin I."/>
            <person name="Mortazavi A."/>
            <person name="Wong G."/>
            <person name="Sternberg P.W."/>
        </authorList>
    </citation>
    <scope>NUCLEOTIDE SEQUENCE [LARGE SCALE GENOMIC DNA]</scope>
    <source>
        <strain evidence="18">MT8872</strain>
    </source>
</reference>
<dbReference type="CDD" id="cd01367">
    <property type="entry name" value="KISc_KIF2_like"/>
    <property type="match status" value="1"/>
</dbReference>
<dbReference type="GO" id="GO:0007059">
    <property type="term" value="P:chromosome segregation"/>
    <property type="evidence" value="ECO:0007669"/>
    <property type="project" value="UniProtKB-KW"/>
</dbReference>
<keyword evidence="8 14" id="KW-0067">ATP-binding</keyword>
<protein>
    <recommendedName>
        <fullName evidence="15">Kinesin-like protein</fullName>
    </recommendedName>
</protein>
<evidence type="ECO:0000259" key="17">
    <source>
        <dbReference type="PROSITE" id="PS50067"/>
    </source>
</evidence>
<dbReference type="PANTHER" id="PTHR47971">
    <property type="entry name" value="KINESIN-RELATED PROTEIN 6"/>
    <property type="match status" value="1"/>
</dbReference>
<feature type="compositionally biased region" description="Pro residues" evidence="16">
    <location>
        <begin position="71"/>
        <end position="81"/>
    </location>
</feature>
<dbReference type="AlphaFoldDB" id="A0A7E4WBG2"/>
<dbReference type="InterPro" id="IPR027640">
    <property type="entry name" value="Kinesin-like_fam"/>
</dbReference>
<comment type="similarity">
    <text evidence="13">Belongs to the TRAFAC class myosin-kinesin ATPase superfamily. Kinesin family. KIN-13 subfamily.</text>
</comment>
<dbReference type="SMART" id="SM00129">
    <property type="entry name" value="KISc"/>
    <property type="match status" value="1"/>
</dbReference>
<dbReference type="GO" id="GO:0000922">
    <property type="term" value="C:spindle pole"/>
    <property type="evidence" value="ECO:0007669"/>
    <property type="project" value="UniProtKB-SubCell"/>
</dbReference>
<dbReference type="PROSITE" id="PS00411">
    <property type="entry name" value="KINESIN_MOTOR_1"/>
    <property type="match status" value="1"/>
</dbReference>
<evidence type="ECO:0000256" key="6">
    <source>
        <dbReference type="ARBA" id="ARBA00022776"/>
    </source>
</evidence>
<dbReference type="SUPFAM" id="SSF52540">
    <property type="entry name" value="P-loop containing nucleoside triphosphate hydrolases"/>
    <property type="match status" value="1"/>
</dbReference>
<dbReference type="PROSITE" id="PS50067">
    <property type="entry name" value="KINESIN_MOTOR_2"/>
    <property type="match status" value="1"/>
</dbReference>
<dbReference type="Pfam" id="PF22923">
    <property type="entry name" value="KIF2A-like_1st"/>
    <property type="match status" value="1"/>
</dbReference>
<dbReference type="GO" id="GO:0007019">
    <property type="term" value="P:microtubule depolymerization"/>
    <property type="evidence" value="ECO:0007669"/>
    <property type="project" value="TreeGrafter"/>
</dbReference>
<proteinExistence type="inferred from homology"/>
<accession>A0A7E4WBG2</accession>
<dbReference type="GO" id="GO:0051301">
    <property type="term" value="P:cell division"/>
    <property type="evidence" value="ECO:0007669"/>
    <property type="project" value="UniProtKB-KW"/>
</dbReference>
<evidence type="ECO:0000256" key="15">
    <source>
        <dbReference type="RuleBase" id="RU000394"/>
    </source>
</evidence>
<keyword evidence="7" id="KW-0159">Chromosome partition</keyword>
<evidence type="ECO:0000256" key="7">
    <source>
        <dbReference type="ARBA" id="ARBA00022829"/>
    </source>
</evidence>
<evidence type="ECO:0000256" key="1">
    <source>
        <dbReference type="ARBA" id="ARBA00004647"/>
    </source>
</evidence>
<dbReference type="Proteomes" id="UP000492821">
    <property type="component" value="Unassembled WGS sequence"/>
</dbReference>
<organism evidence="18 19">
    <name type="scientific">Panagrellus redivivus</name>
    <name type="common">Microworm</name>
    <dbReference type="NCBI Taxonomy" id="6233"/>
    <lineage>
        <taxon>Eukaryota</taxon>
        <taxon>Metazoa</taxon>
        <taxon>Ecdysozoa</taxon>
        <taxon>Nematoda</taxon>
        <taxon>Chromadorea</taxon>
        <taxon>Rhabditida</taxon>
        <taxon>Tylenchina</taxon>
        <taxon>Panagrolaimomorpha</taxon>
        <taxon>Panagrolaimoidea</taxon>
        <taxon>Panagrolaimidae</taxon>
        <taxon>Panagrellus</taxon>
    </lineage>
</organism>
<keyword evidence="6" id="KW-0498">Mitosis</keyword>
<dbReference type="PRINTS" id="PR00380">
    <property type="entry name" value="KINESINHEAVY"/>
</dbReference>
<dbReference type="PANTHER" id="PTHR47971:SF8">
    <property type="entry name" value="KINESIN-LIKE PROTEIN"/>
    <property type="match status" value="1"/>
</dbReference>
<feature type="region of interest" description="Disordered" evidence="16">
    <location>
        <begin position="68"/>
        <end position="97"/>
    </location>
</feature>
<evidence type="ECO:0000313" key="19">
    <source>
        <dbReference type="WBParaSite" id="Pan_g9264.t1"/>
    </source>
</evidence>
<dbReference type="InterPro" id="IPR036961">
    <property type="entry name" value="Kinesin_motor_dom_sf"/>
</dbReference>
<dbReference type="GO" id="GO:0008017">
    <property type="term" value="F:microtubule binding"/>
    <property type="evidence" value="ECO:0007669"/>
    <property type="project" value="InterPro"/>
</dbReference>
<evidence type="ECO:0000256" key="10">
    <source>
        <dbReference type="ARBA" id="ARBA00023175"/>
    </source>
</evidence>
<evidence type="ECO:0000256" key="13">
    <source>
        <dbReference type="ARBA" id="ARBA00061030"/>
    </source>
</evidence>
<evidence type="ECO:0000256" key="16">
    <source>
        <dbReference type="SAM" id="MobiDB-lite"/>
    </source>
</evidence>
<evidence type="ECO:0000256" key="4">
    <source>
        <dbReference type="ARBA" id="ARBA00022701"/>
    </source>
</evidence>
<keyword evidence="3" id="KW-0132">Cell division</keyword>
<keyword evidence="5 14" id="KW-0547">Nucleotide-binding</keyword>
<keyword evidence="11" id="KW-0206">Cytoskeleton</keyword>
<keyword evidence="18" id="KW-1185">Reference proteome</keyword>
<keyword evidence="9" id="KW-0175">Coiled coil</keyword>
<evidence type="ECO:0000256" key="8">
    <source>
        <dbReference type="ARBA" id="ARBA00022840"/>
    </source>
</evidence>
<keyword evidence="2" id="KW-0963">Cytoplasm</keyword>
<evidence type="ECO:0000256" key="12">
    <source>
        <dbReference type="ARBA" id="ARBA00023306"/>
    </source>
</evidence>
<name>A0A7E4WBG2_PANRE</name>
<keyword evidence="12" id="KW-0131">Cell cycle</keyword>
<dbReference type="InterPro" id="IPR001752">
    <property type="entry name" value="Kinesin_motor_dom"/>
</dbReference>
<dbReference type="FunFam" id="3.40.850.10:FF:000012">
    <property type="entry name" value="Kinesin-like protein"/>
    <property type="match status" value="1"/>
</dbReference>
<reference evidence="19" key="2">
    <citation type="submission" date="2020-10" db="UniProtKB">
        <authorList>
            <consortium name="WormBaseParasite"/>
        </authorList>
    </citation>
    <scope>IDENTIFICATION</scope>
</reference>